<dbReference type="RefSeq" id="XP_001384733.2">
    <property type="nucleotide sequence ID" value="XM_001384696.1"/>
</dbReference>
<evidence type="ECO:0000256" key="2">
    <source>
        <dbReference type="ARBA" id="ARBA00022574"/>
    </source>
</evidence>
<evidence type="ECO:0000313" key="12">
    <source>
        <dbReference type="Proteomes" id="UP000002258"/>
    </source>
</evidence>
<reference evidence="11 12" key="1">
    <citation type="journal article" date="2007" name="Nat. Biotechnol.">
        <title>Genome sequence of the lignocellulose-bioconverting and xylose-fermenting yeast Pichia stipitis.</title>
        <authorList>
            <person name="Jeffries T.W."/>
            <person name="Grigoriev I.V."/>
            <person name="Grimwood J."/>
            <person name="Laplaza J.M."/>
            <person name="Aerts A."/>
            <person name="Salamov A."/>
            <person name="Schmutz J."/>
            <person name="Lindquist E."/>
            <person name="Dehal P."/>
            <person name="Shapiro H."/>
            <person name="Jin Y.S."/>
            <person name="Passoth V."/>
            <person name="Richardson P.M."/>
        </authorList>
    </citation>
    <scope>NUCLEOTIDE SEQUENCE [LARGE SCALE GENOMIC DNA]</scope>
    <source>
        <strain evidence="12">ATCC 58785 / CBS 6054 / NBRC 10063 / NRRL Y-11545</strain>
    </source>
</reference>
<dbReference type="OMA" id="RVEIYDW"/>
<sequence>MSLKETASIDVGFPIMGAKFFNNKTIIVAGGGGEGNNGIPNKITAIKCSFKVTDAKRRLQRFREITLPANEDSPQCLDTAPIVDDEENKFSIFVGCNQSSQLIKSMSINNNLRKYVYTAEEHLRFVDAAQLEEEIKGDANDYPKTIRLSPKNGVGCLMTSTVPSTIYIFNPDLLELKFKFRPTPDAEIKDFALSPNDDGKTLCYVTSSGIETISTSTSQPIASSAKNQKVDAELKKLILSKVRFIDDENVIVAASIRGGSGAVLLKYNLADQKITNKVVVSKKFKNIVAFDLSLSQNLVAVAGNDVTLTLIRLSDLSVIKTYPKLHAFAITSVTFSPNGSKLATGSAASTLHVFRIPQNFSRGKSTLGSLIQYLFTVLVVAAVAVLL</sequence>
<dbReference type="eggNOG" id="KOG0771">
    <property type="taxonomic scope" value="Eukaryota"/>
</dbReference>
<dbReference type="EMBL" id="CP000499">
    <property type="protein sequence ID" value="ABN66704.2"/>
    <property type="molecule type" value="Genomic_DNA"/>
</dbReference>
<proteinExistence type="inferred from homology"/>
<dbReference type="Gene3D" id="2.130.10.10">
    <property type="entry name" value="YVTN repeat-like/Quinoprotein amine dehydrogenase"/>
    <property type="match status" value="1"/>
</dbReference>
<dbReference type="Proteomes" id="UP000002258">
    <property type="component" value="Chromosome 5"/>
</dbReference>
<keyword evidence="3 10" id="KW-0812">Transmembrane</keyword>
<dbReference type="STRING" id="322104.A3LV37"/>
<keyword evidence="11" id="KW-0378">Hydrolase</keyword>
<evidence type="ECO:0000256" key="1">
    <source>
        <dbReference type="ARBA" id="ARBA00022448"/>
    </source>
</evidence>
<name>A3LV37_PICST</name>
<keyword evidence="4 10" id="KW-0677">Repeat</keyword>
<keyword evidence="9 10" id="KW-0472">Membrane</keyword>
<feature type="transmembrane region" description="Helical" evidence="10">
    <location>
        <begin position="367"/>
        <end position="386"/>
    </location>
</feature>
<organism evidence="11 12">
    <name type="scientific">Scheffersomyces stipitis (strain ATCC 58785 / CBS 6054 / NBRC 10063 / NRRL Y-11545)</name>
    <name type="common">Yeast</name>
    <name type="synonym">Pichia stipitis</name>
    <dbReference type="NCBI Taxonomy" id="322104"/>
    <lineage>
        <taxon>Eukaryota</taxon>
        <taxon>Fungi</taxon>
        <taxon>Dikarya</taxon>
        <taxon>Ascomycota</taxon>
        <taxon>Saccharomycotina</taxon>
        <taxon>Pichiomycetes</taxon>
        <taxon>Debaryomycetaceae</taxon>
        <taxon>Scheffersomyces</taxon>
    </lineage>
</organism>
<dbReference type="GO" id="GO:0006888">
    <property type="term" value="P:endoplasmic reticulum to Golgi vesicle-mediated transport"/>
    <property type="evidence" value="ECO:0007669"/>
    <property type="project" value="UniProtKB-UniRule"/>
</dbReference>
<keyword evidence="2 10" id="KW-0853">WD repeat</keyword>
<dbReference type="InterPro" id="IPR045260">
    <property type="entry name" value="Sec12-like"/>
</dbReference>
<dbReference type="GO" id="GO:0015031">
    <property type="term" value="P:protein transport"/>
    <property type="evidence" value="ECO:0007669"/>
    <property type="project" value="UniProtKB-KW"/>
</dbReference>
<dbReference type="InterPro" id="IPR015943">
    <property type="entry name" value="WD40/YVTN_repeat-like_dom_sf"/>
</dbReference>
<evidence type="ECO:0000256" key="7">
    <source>
        <dbReference type="ARBA" id="ARBA00022927"/>
    </source>
</evidence>
<evidence type="ECO:0000313" key="11">
    <source>
        <dbReference type="EMBL" id="ABN66704.2"/>
    </source>
</evidence>
<feature type="non-terminal residue" evidence="11">
    <location>
        <position position="387"/>
    </location>
</feature>
<dbReference type="SMART" id="SM00320">
    <property type="entry name" value="WD40"/>
    <property type="match status" value="1"/>
</dbReference>
<dbReference type="GO" id="GO:0005085">
    <property type="term" value="F:guanyl-nucleotide exchange factor activity"/>
    <property type="evidence" value="ECO:0007669"/>
    <property type="project" value="InterPro"/>
</dbReference>
<dbReference type="GO" id="GO:0003400">
    <property type="term" value="P:regulation of COPII vesicle coating"/>
    <property type="evidence" value="ECO:0007669"/>
    <property type="project" value="UniProtKB-UniRule"/>
</dbReference>
<evidence type="ECO:0000256" key="4">
    <source>
        <dbReference type="ARBA" id="ARBA00022737"/>
    </source>
</evidence>
<evidence type="ECO:0000256" key="9">
    <source>
        <dbReference type="ARBA" id="ARBA00023136"/>
    </source>
</evidence>
<evidence type="ECO:0000256" key="10">
    <source>
        <dbReference type="RuleBase" id="RU369019"/>
    </source>
</evidence>
<keyword evidence="5 10" id="KW-0256">Endoplasmic reticulum</keyword>
<gene>
    <name evidence="11" type="primary">SED4</name>
    <name evidence="11" type="ORF">PICST_72775</name>
</gene>
<evidence type="ECO:0000256" key="5">
    <source>
        <dbReference type="ARBA" id="ARBA00022824"/>
    </source>
</evidence>
<keyword evidence="1 10" id="KW-0813">Transport</keyword>
<dbReference type="KEGG" id="pic:PICST_72775"/>
<evidence type="ECO:0000256" key="6">
    <source>
        <dbReference type="ARBA" id="ARBA00022892"/>
    </source>
</evidence>
<comment type="similarity">
    <text evidence="10">Belongs to the WD repeat SEC12 family.</text>
</comment>
<protein>
    <recommendedName>
        <fullName evidence="10">Guanine nucleotide-exchange factor SEC12</fullName>
    </recommendedName>
</protein>
<dbReference type="InterPro" id="IPR001680">
    <property type="entry name" value="WD40_rpt"/>
</dbReference>
<dbReference type="PANTHER" id="PTHR23284">
    <property type="entry name" value="PROLACTIN REGULATORY ELEMENT BINDING PROTEIN"/>
    <property type="match status" value="1"/>
</dbReference>
<comment type="function">
    <text evidence="10">Guanine nucleotide-exchange factor (GEF) required for the formation or budding of transport vesicles from the ER.</text>
</comment>
<dbReference type="PANTHER" id="PTHR23284:SF0">
    <property type="entry name" value="PROLACTIN REGULATORY ELEMENT-BINDING PROTEIN"/>
    <property type="match status" value="1"/>
</dbReference>
<dbReference type="GO" id="GO:0005789">
    <property type="term" value="C:endoplasmic reticulum membrane"/>
    <property type="evidence" value="ECO:0007669"/>
    <property type="project" value="UniProtKB-SubCell"/>
</dbReference>
<keyword evidence="7 10" id="KW-0653">Protein transport</keyword>
<dbReference type="FunCoup" id="A3LV37">
    <property type="interactions" value="174"/>
</dbReference>
<keyword evidence="6" id="KW-0931">ER-Golgi transport</keyword>
<dbReference type="GeneID" id="4839143"/>
<keyword evidence="12" id="KW-1185">Reference proteome</keyword>
<dbReference type="SUPFAM" id="SSF50978">
    <property type="entry name" value="WD40 repeat-like"/>
    <property type="match status" value="1"/>
</dbReference>
<dbReference type="GO" id="GO:0000139">
    <property type="term" value="C:Golgi membrane"/>
    <property type="evidence" value="ECO:0007669"/>
    <property type="project" value="UniProtKB-SubCell"/>
</dbReference>
<dbReference type="GO" id="GO:0016787">
    <property type="term" value="F:hydrolase activity"/>
    <property type="evidence" value="ECO:0007669"/>
    <property type="project" value="UniProtKB-KW"/>
</dbReference>
<comment type="subcellular location">
    <subcellularLocation>
        <location evidence="10">Endoplasmic reticulum membrane</location>
        <topology evidence="10">Single-pass type II membrane protein</topology>
    </subcellularLocation>
    <subcellularLocation>
        <location evidence="10">Golgi apparatus membrane</location>
        <topology evidence="10">Single-pass type II membrane protein</topology>
    </subcellularLocation>
</comment>
<dbReference type="HOGENOM" id="CLU_033006_0_0_1"/>
<dbReference type="InParanoid" id="A3LV37"/>
<dbReference type="InterPro" id="IPR036322">
    <property type="entry name" value="WD40_repeat_dom_sf"/>
</dbReference>
<dbReference type="OrthoDB" id="2013972at2759"/>
<evidence type="ECO:0000256" key="8">
    <source>
        <dbReference type="ARBA" id="ARBA00022989"/>
    </source>
</evidence>
<dbReference type="AlphaFoldDB" id="A3LV37"/>
<accession>A3LV37</accession>
<evidence type="ECO:0000256" key="3">
    <source>
        <dbReference type="ARBA" id="ARBA00022692"/>
    </source>
</evidence>
<keyword evidence="8 10" id="KW-1133">Transmembrane helix</keyword>